<accession>A0ABY9P5U9</accession>
<dbReference type="RefSeq" id="WP_309151466.1">
    <property type="nucleotide sequence ID" value="NZ_CP133568.1"/>
</dbReference>
<organism evidence="2 3">
    <name type="scientific">Lysobacter yananisis</name>
    <dbReference type="NCBI Taxonomy" id="1003114"/>
    <lineage>
        <taxon>Bacteria</taxon>
        <taxon>Pseudomonadati</taxon>
        <taxon>Pseudomonadota</taxon>
        <taxon>Gammaproteobacteria</taxon>
        <taxon>Lysobacterales</taxon>
        <taxon>Lysobacteraceae</taxon>
        <taxon>Lysobacter</taxon>
    </lineage>
</organism>
<dbReference type="EMBL" id="CP133568">
    <property type="protein sequence ID" value="WMT02402.1"/>
    <property type="molecule type" value="Genomic_DNA"/>
</dbReference>
<feature type="compositionally biased region" description="Low complexity" evidence="1">
    <location>
        <begin position="9"/>
        <end position="23"/>
    </location>
</feature>
<dbReference type="Proteomes" id="UP001229313">
    <property type="component" value="Chromosome"/>
</dbReference>
<reference evidence="2 3" key="1">
    <citation type="submission" date="2023-08" db="EMBL/GenBank/DDBJ databases">
        <title>The whole genome sequence of Lysobacter yananisis.</title>
        <authorList>
            <person name="Sun H."/>
        </authorList>
    </citation>
    <scope>NUCLEOTIDE SEQUENCE [LARGE SCALE GENOMIC DNA]</scope>
    <source>
        <strain evidence="2 3">SNNU513</strain>
    </source>
</reference>
<evidence type="ECO:0000256" key="1">
    <source>
        <dbReference type="SAM" id="MobiDB-lite"/>
    </source>
</evidence>
<evidence type="ECO:0000313" key="3">
    <source>
        <dbReference type="Proteomes" id="UP001229313"/>
    </source>
</evidence>
<gene>
    <name evidence="2" type="ORF">RDV84_20920</name>
</gene>
<feature type="region of interest" description="Disordered" evidence="1">
    <location>
        <begin position="108"/>
        <end position="135"/>
    </location>
</feature>
<evidence type="ECO:0000313" key="2">
    <source>
        <dbReference type="EMBL" id="WMT02402.1"/>
    </source>
</evidence>
<sequence length="135" mass="15205">MMISIATVSARAARPARGSPARRASSRPRRRAESTDHAKSPLFSGFLPYASNAQCDVKHSTWRTKISDSLQTRNHSRFLNPIGKRLTGAQYFAIQEWHDAVRRECTRKTHIPGQQTRKFLSASASDRRRQARSAG</sequence>
<feature type="region of interest" description="Disordered" evidence="1">
    <location>
        <begin position="1"/>
        <end position="39"/>
    </location>
</feature>
<keyword evidence="3" id="KW-1185">Reference proteome</keyword>
<protein>
    <submittedName>
        <fullName evidence="2">Uncharacterized protein</fullName>
    </submittedName>
</protein>
<name>A0ABY9P5U9_9GAMM</name>
<proteinExistence type="predicted"/>